<dbReference type="Gene3D" id="2.180.10.10">
    <property type="entry name" value="RHS repeat-associated core"/>
    <property type="match status" value="1"/>
</dbReference>
<sequence>MPGYLSQGHTTMSIEITSPPEDSIPSDQSCRKGDSQTRLLATNLARSVLVVQRNFDPHPISYGAYGYCPVQSLHAMLGYNGEAHLSSGLYLLGNGNRAYSPTLYRFISPDRASIFLPGNMNAYAYTAGDPINRIDPSGNMFKALSKLFGGSKNRGKSVPTQPPPEPNPLTARYNELIKMGKIAREKATNTYEKLSSVTEQITKEEKLASQIQISYKAYGRGAVNHNDPATAKDRLTYLRSEKIRLRDQLEEQNTEALRLFGERIEVERQIAYNP</sequence>
<dbReference type="InterPro" id="IPR022385">
    <property type="entry name" value="Rhs_assc_core"/>
</dbReference>
<reference evidence="2" key="2">
    <citation type="submission" date="2020-07" db="EMBL/GenBank/DDBJ databases">
        <authorList>
            <person name="Lood C."/>
            <person name="Girard L."/>
        </authorList>
    </citation>
    <scope>NUCLEOTIDE SEQUENCE</scope>
    <source>
        <strain evidence="2">BW13M1</strain>
    </source>
</reference>
<comment type="caution">
    <text evidence="2">The sequence shown here is derived from an EMBL/GenBank/DDBJ whole genome shotgun (WGS) entry which is preliminary data.</text>
</comment>
<feature type="region of interest" description="Disordered" evidence="1">
    <location>
        <begin position="1"/>
        <end position="32"/>
    </location>
</feature>
<dbReference type="AlphaFoldDB" id="A0A923K319"/>
<reference evidence="2" key="1">
    <citation type="journal article" date="2020" name="Microorganisms">
        <title>Reliable Identification of Environmental Pseudomonas Isolates Using the rpoD Gene.</title>
        <authorList>
            <consortium name="The Broad Institute Genome Sequencing Platform"/>
            <person name="Girard L."/>
            <person name="Lood C."/>
            <person name="Rokni-Zadeh H."/>
            <person name="van Noort V."/>
            <person name="Lavigne R."/>
            <person name="De Mot R."/>
        </authorList>
    </citation>
    <scope>NUCLEOTIDE SEQUENCE</scope>
    <source>
        <strain evidence="2">BW13M1</strain>
    </source>
</reference>
<name>A0A923K319_9PSED</name>
<accession>A0A923K319</accession>
<dbReference type="NCBIfam" id="TIGR03696">
    <property type="entry name" value="Rhs_assc_core"/>
    <property type="match status" value="1"/>
</dbReference>
<protein>
    <submittedName>
        <fullName evidence="2">RHS repeat-associated core domain-containing protein</fullName>
    </submittedName>
</protein>
<evidence type="ECO:0000313" key="2">
    <source>
        <dbReference type="EMBL" id="MBC3449094.1"/>
    </source>
</evidence>
<gene>
    <name evidence="2" type="ORF">HU751_25260</name>
</gene>
<evidence type="ECO:0000256" key="1">
    <source>
        <dbReference type="SAM" id="MobiDB-lite"/>
    </source>
</evidence>
<dbReference type="EMBL" id="JABWRJ010000056">
    <property type="protein sequence ID" value="MBC3449094.1"/>
    <property type="molecule type" value="Genomic_DNA"/>
</dbReference>
<proteinExistence type="predicted"/>
<feature type="compositionally biased region" description="Polar residues" evidence="1">
    <location>
        <begin position="7"/>
        <end position="16"/>
    </location>
</feature>
<organism evidence="2">
    <name type="scientific">Pseudomonas peradeniyensis</name>
    <dbReference type="NCBI Taxonomy" id="2745488"/>
    <lineage>
        <taxon>Bacteria</taxon>
        <taxon>Pseudomonadati</taxon>
        <taxon>Pseudomonadota</taxon>
        <taxon>Gammaproteobacteria</taxon>
        <taxon>Pseudomonadales</taxon>
        <taxon>Pseudomonadaceae</taxon>
        <taxon>Pseudomonas</taxon>
    </lineage>
</organism>